<accession>A0A427YBG7</accession>
<organism evidence="2 3">
    <name type="scientific">Apiotrichum porosum</name>
    <dbReference type="NCBI Taxonomy" id="105984"/>
    <lineage>
        <taxon>Eukaryota</taxon>
        <taxon>Fungi</taxon>
        <taxon>Dikarya</taxon>
        <taxon>Basidiomycota</taxon>
        <taxon>Agaricomycotina</taxon>
        <taxon>Tremellomycetes</taxon>
        <taxon>Trichosporonales</taxon>
        <taxon>Trichosporonaceae</taxon>
        <taxon>Apiotrichum</taxon>
    </lineage>
</organism>
<evidence type="ECO:0000313" key="2">
    <source>
        <dbReference type="EMBL" id="RSH88432.1"/>
    </source>
</evidence>
<protein>
    <submittedName>
        <fullName evidence="2">Uncharacterized protein</fullName>
    </submittedName>
</protein>
<name>A0A427YBG7_9TREE</name>
<evidence type="ECO:0000256" key="1">
    <source>
        <dbReference type="SAM" id="MobiDB-lite"/>
    </source>
</evidence>
<keyword evidence="3" id="KW-1185">Reference proteome</keyword>
<dbReference type="Proteomes" id="UP000279236">
    <property type="component" value="Unassembled WGS sequence"/>
</dbReference>
<dbReference type="RefSeq" id="XP_028480640.1">
    <property type="nucleotide sequence ID" value="XM_028616783.1"/>
</dbReference>
<proteinExistence type="predicted"/>
<evidence type="ECO:0000313" key="3">
    <source>
        <dbReference type="Proteomes" id="UP000279236"/>
    </source>
</evidence>
<sequence>MGRNTVKISKTREAGQTTLSFAPAPSAPSPAAPSVLPPPSQLIPSSLPLPLSPPLSPAPVTASMASSGSLAITTTKAGSRSSVKTVGATGATVDETKGMSVAVSDEEDDKPVSGLSNMHAQSFPLAPKDWAVIDTLPSGLDSATFRRAFRRVFRDVLGQNQRRFWKDEATPESEPQWRHRLGSGINHSVFKILTRASPPTAEELIVWPDAERDPKWGVYVFLLVPLPHIADQRLVIYIGSSSAFSVFSSNEEIAKAGGLSHRNGGHMDLLKAARRRIAAGETIANTPERCLIYTLFGQSPDDYDLYHKSLYTIKGTDKSTMSSRSPGELLAMQATCLFVEDLFAQAFNSWMSAPVTNSLWQKAP</sequence>
<dbReference type="EMBL" id="RSCE01000001">
    <property type="protein sequence ID" value="RSH88432.1"/>
    <property type="molecule type" value="Genomic_DNA"/>
</dbReference>
<feature type="compositionally biased region" description="Pro residues" evidence="1">
    <location>
        <begin position="25"/>
        <end position="41"/>
    </location>
</feature>
<dbReference type="AlphaFoldDB" id="A0A427YBG7"/>
<reference evidence="2 3" key="1">
    <citation type="submission" date="2018-11" db="EMBL/GenBank/DDBJ databases">
        <title>Genome sequence of Apiotrichum porosum DSM 27194.</title>
        <authorList>
            <person name="Aliyu H."/>
            <person name="Gorte O."/>
            <person name="Ochsenreither K."/>
        </authorList>
    </citation>
    <scope>NUCLEOTIDE SEQUENCE [LARGE SCALE GENOMIC DNA]</scope>
    <source>
        <strain evidence="2 3">DSM 27194</strain>
    </source>
</reference>
<feature type="region of interest" description="Disordered" evidence="1">
    <location>
        <begin position="1"/>
        <end position="63"/>
    </location>
</feature>
<comment type="caution">
    <text evidence="2">The sequence shown here is derived from an EMBL/GenBank/DDBJ whole genome shotgun (WGS) entry which is preliminary data.</text>
</comment>
<dbReference type="GeneID" id="39585520"/>
<gene>
    <name evidence="2" type="ORF">EHS24_000977</name>
</gene>